<dbReference type="GO" id="GO:0005739">
    <property type="term" value="C:mitochondrion"/>
    <property type="evidence" value="ECO:0007669"/>
    <property type="project" value="TreeGrafter"/>
</dbReference>
<gene>
    <name evidence="8" type="ORF">NQ318_002641</name>
</gene>
<name>A0AAV8YAZ8_9CUCU</name>
<evidence type="ECO:0000256" key="2">
    <source>
        <dbReference type="ARBA" id="ARBA00022768"/>
    </source>
</evidence>
<feature type="domain" description="Tr-type G" evidence="7">
    <location>
        <begin position="57"/>
        <end position="151"/>
    </location>
</feature>
<comment type="caution">
    <text evidence="8">The sequence shown here is derived from an EMBL/GenBank/DDBJ whole genome shotgun (WGS) entry which is preliminary data.</text>
</comment>
<organism evidence="8 9">
    <name type="scientific">Aromia moschata</name>
    <dbReference type="NCBI Taxonomy" id="1265417"/>
    <lineage>
        <taxon>Eukaryota</taxon>
        <taxon>Metazoa</taxon>
        <taxon>Ecdysozoa</taxon>
        <taxon>Arthropoda</taxon>
        <taxon>Hexapoda</taxon>
        <taxon>Insecta</taxon>
        <taxon>Pterygota</taxon>
        <taxon>Neoptera</taxon>
        <taxon>Endopterygota</taxon>
        <taxon>Coleoptera</taxon>
        <taxon>Polyphaga</taxon>
        <taxon>Cucujiformia</taxon>
        <taxon>Chrysomeloidea</taxon>
        <taxon>Cerambycidae</taxon>
        <taxon>Cerambycinae</taxon>
        <taxon>Callichromatini</taxon>
        <taxon>Aromia</taxon>
    </lineage>
</organism>
<dbReference type="GO" id="GO:0003746">
    <property type="term" value="F:translation elongation factor activity"/>
    <property type="evidence" value="ECO:0007669"/>
    <property type="project" value="UniProtKB-KW"/>
</dbReference>
<dbReference type="SUPFAM" id="SSF52540">
    <property type="entry name" value="P-loop containing nucleoside triphosphate hydrolases"/>
    <property type="match status" value="1"/>
</dbReference>
<evidence type="ECO:0000256" key="5">
    <source>
        <dbReference type="ARBA" id="ARBA00023134"/>
    </source>
</evidence>
<evidence type="ECO:0000313" key="8">
    <source>
        <dbReference type="EMBL" id="KAJ8947629.1"/>
    </source>
</evidence>
<evidence type="ECO:0000259" key="7">
    <source>
        <dbReference type="Pfam" id="PF00009"/>
    </source>
</evidence>
<dbReference type="PANTHER" id="PTHR43721:SF36">
    <property type="entry name" value="ELONGATION FACTOR TU, MITOCHONDRIAL"/>
    <property type="match status" value="1"/>
</dbReference>
<evidence type="ECO:0000313" key="9">
    <source>
        <dbReference type="Proteomes" id="UP001162162"/>
    </source>
</evidence>
<keyword evidence="5" id="KW-0342">GTP-binding</keyword>
<sequence>MSSVIVARTVVPGTIGHVDHGKTTLTAAITKVLADVKLAKARKYQDIDNAPEEKARATDGVMPQTREHLLLAKQIGIKHIVVFINKVDAADKEMVELVEMEIRELLTEMGFDGDNIPVVTGSALCALEDKEPEIGKDAVLKLLQEIDTHIPTPIRELDKPFLLPVEHTYSIPGRGTVVTGRLERGVLKKRS</sequence>
<dbReference type="Proteomes" id="UP001162162">
    <property type="component" value="Unassembled WGS sequence"/>
</dbReference>
<protein>
    <recommendedName>
        <fullName evidence="7">Tr-type G domain-containing protein</fullName>
    </recommendedName>
</protein>
<dbReference type="AlphaFoldDB" id="A0AAV8YAZ8"/>
<proteinExistence type="predicted"/>
<dbReference type="InterPro" id="IPR027417">
    <property type="entry name" value="P-loop_NTPase"/>
</dbReference>
<keyword evidence="2" id="KW-0251">Elongation factor</keyword>
<comment type="catalytic activity">
    <reaction evidence="6">
        <text>GTP + H2O = GDP + phosphate + H(+)</text>
        <dbReference type="Rhea" id="RHEA:19669"/>
        <dbReference type="ChEBI" id="CHEBI:15377"/>
        <dbReference type="ChEBI" id="CHEBI:15378"/>
        <dbReference type="ChEBI" id="CHEBI:37565"/>
        <dbReference type="ChEBI" id="CHEBI:43474"/>
        <dbReference type="ChEBI" id="CHEBI:58189"/>
        <dbReference type="EC" id="3.6.5.3"/>
    </reaction>
    <physiologicalReaction direction="left-to-right" evidence="6">
        <dbReference type="Rhea" id="RHEA:19670"/>
    </physiologicalReaction>
</comment>
<evidence type="ECO:0000256" key="6">
    <source>
        <dbReference type="ARBA" id="ARBA00051990"/>
    </source>
</evidence>
<dbReference type="PANTHER" id="PTHR43721">
    <property type="entry name" value="ELONGATION FACTOR TU-RELATED"/>
    <property type="match status" value="1"/>
</dbReference>
<dbReference type="InterPro" id="IPR000795">
    <property type="entry name" value="T_Tr_GTP-bd_dom"/>
</dbReference>
<keyword evidence="1" id="KW-0547">Nucleotide-binding</keyword>
<evidence type="ECO:0000256" key="3">
    <source>
        <dbReference type="ARBA" id="ARBA00022917"/>
    </source>
</evidence>
<reference evidence="8" key="1">
    <citation type="journal article" date="2023" name="Insect Mol. Biol.">
        <title>Genome sequencing provides insights into the evolution of gene families encoding plant cell wall-degrading enzymes in longhorned beetles.</title>
        <authorList>
            <person name="Shin N.R."/>
            <person name="Okamura Y."/>
            <person name="Kirsch R."/>
            <person name="Pauchet Y."/>
        </authorList>
    </citation>
    <scope>NUCLEOTIDE SEQUENCE</scope>
    <source>
        <strain evidence="8">AMC_N1</strain>
    </source>
</reference>
<dbReference type="InterPro" id="IPR050055">
    <property type="entry name" value="EF-Tu_GTPase"/>
</dbReference>
<dbReference type="Gene3D" id="2.40.30.10">
    <property type="entry name" value="Translation factors"/>
    <property type="match status" value="1"/>
</dbReference>
<dbReference type="EMBL" id="JAPWTK010000157">
    <property type="protein sequence ID" value="KAJ8947629.1"/>
    <property type="molecule type" value="Genomic_DNA"/>
</dbReference>
<keyword evidence="4" id="KW-0496">Mitochondrion</keyword>
<accession>A0AAV8YAZ8</accession>
<keyword evidence="3" id="KW-0648">Protein biosynthesis</keyword>
<dbReference type="GO" id="GO:0005525">
    <property type="term" value="F:GTP binding"/>
    <property type="evidence" value="ECO:0007669"/>
    <property type="project" value="UniProtKB-KW"/>
</dbReference>
<evidence type="ECO:0000256" key="1">
    <source>
        <dbReference type="ARBA" id="ARBA00022741"/>
    </source>
</evidence>
<dbReference type="Gene3D" id="3.40.50.300">
    <property type="entry name" value="P-loop containing nucleotide triphosphate hydrolases"/>
    <property type="match status" value="2"/>
</dbReference>
<feature type="domain" description="Tr-type G" evidence="7">
    <location>
        <begin position="13"/>
        <end position="56"/>
    </location>
</feature>
<dbReference type="GO" id="GO:0070125">
    <property type="term" value="P:mitochondrial translational elongation"/>
    <property type="evidence" value="ECO:0007669"/>
    <property type="project" value="TreeGrafter"/>
</dbReference>
<evidence type="ECO:0000256" key="4">
    <source>
        <dbReference type="ARBA" id="ARBA00023128"/>
    </source>
</evidence>
<keyword evidence="9" id="KW-1185">Reference proteome</keyword>
<dbReference type="Pfam" id="PF00009">
    <property type="entry name" value="GTP_EFTU"/>
    <property type="match status" value="2"/>
</dbReference>
<dbReference type="GO" id="GO:0003924">
    <property type="term" value="F:GTPase activity"/>
    <property type="evidence" value="ECO:0007669"/>
    <property type="project" value="InterPro"/>
</dbReference>